<accession>A0A2H9T2C5</accession>
<evidence type="ECO:0000313" key="1">
    <source>
        <dbReference type="EMBL" id="PJE77370.1"/>
    </source>
</evidence>
<proteinExistence type="predicted"/>
<reference evidence="1" key="1">
    <citation type="journal article" date="2017" name="Appl. Environ. Microbiol.">
        <title>Molecular characterization of an Endozoicomonas-like organism causing infection in king scallop Pecten maximus L.</title>
        <authorList>
            <person name="Cano I."/>
            <person name="van Aerle R."/>
            <person name="Ross S."/>
            <person name="Verner-Jeffreys D.W."/>
            <person name="Paley R.K."/>
            <person name="Rimmer G."/>
            <person name="Ryder D."/>
            <person name="Hooper P."/>
            <person name="Stone D."/>
            <person name="Feist S.W."/>
        </authorList>
    </citation>
    <scope>NUCLEOTIDE SEQUENCE</scope>
</reference>
<name>A0A2H9T2C5_9ZZZZ</name>
<sequence length="45" mass="5446">MQHRIYPRTNFLIVKHYRFKVRLRVELLKTALSTIVKKTQNFSLG</sequence>
<comment type="caution">
    <text evidence="1">The sequence shown here is derived from an EMBL/GenBank/DDBJ whole genome shotgun (WGS) entry which is preliminary data.</text>
</comment>
<organism evidence="1">
    <name type="scientific">invertebrate metagenome</name>
    <dbReference type="NCBI Taxonomy" id="1711999"/>
    <lineage>
        <taxon>unclassified sequences</taxon>
        <taxon>metagenomes</taxon>
        <taxon>organismal metagenomes</taxon>
    </lineage>
</organism>
<dbReference type="EMBL" id="NSIT01000688">
    <property type="protein sequence ID" value="PJE77370.1"/>
    <property type="molecule type" value="Genomic_DNA"/>
</dbReference>
<protein>
    <submittedName>
        <fullName evidence="1">Uncharacterized protein</fullName>
    </submittedName>
</protein>
<gene>
    <name evidence="1" type="ORF">CI610_03708</name>
</gene>
<dbReference type="AlphaFoldDB" id="A0A2H9T2C5"/>